<accession>A0ABQ1MHL8</accession>
<evidence type="ECO:0000313" key="3">
    <source>
        <dbReference type="Proteomes" id="UP000632322"/>
    </source>
</evidence>
<feature type="region of interest" description="Disordered" evidence="1">
    <location>
        <begin position="7"/>
        <end position="31"/>
    </location>
</feature>
<evidence type="ECO:0000313" key="2">
    <source>
        <dbReference type="EMBL" id="GGC37593.1"/>
    </source>
</evidence>
<proteinExistence type="predicted"/>
<evidence type="ECO:0000256" key="1">
    <source>
        <dbReference type="SAM" id="MobiDB-lite"/>
    </source>
</evidence>
<dbReference type="EMBL" id="BMJG01000006">
    <property type="protein sequence ID" value="GGC37593.1"/>
    <property type="molecule type" value="Genomic_DNA"/>
</dbReference>
<dbReference type="Proteomes" id="UP000632322">
    <property type="component" value="Unassembled WGS sequence"/>
</dbReference>
<name>A0ABQ1MHL8_9MICO</name>
<keyword evidence="3" id="KW-1185">Reference proteome</keyword>
<gene>
    <name evidence="2" type="ORF">GCM10010974_20010</name>
</gene>
<reference evidence="3" key="1">
    <citation type="journal article" date="2019" name="Int. J. Syst. Evol. Microbiol.">
        <title>The Global Catalogue of Microorganisms (GCM) 10K type strain sequencing project: providing services to taxonomists for standard genome sequencing and annotation.</title>
        <authorList>
            <consortium name="The Broad Institute Genomics Platform"/>
            <consortium name="The Broad Institute Genome Sequencing Center for Infectious Disease"/>
            <person name="Wu L."/>
            <person name="Ma J."/>
        </authorList>
    </citation>
    <scope>NUCLEOTIDE SEQUENCE [LARGE SCALE GENOMIC DNA]</scope>
    <source>
        <strain evidence="3">CGMCC 1.15472</strain>
    </source>
</reference>
<protein>
    <submittedName>
        <fullName evidence="2">Uncharacterized protein</fullName>
    </submittedName>
</protein>
<sequence length="87" mass="9163">MATLIVVSDGGGTLAEAAPPSPFPASSNPGMVQTYRTARSQNPRNPRESAAWVRFRADLILTGDTCGAHFTPAYDVPAHTGSLTFES</sequence>
<organism evidence="2 3">
    <name type="scientific">Brevibacterium sediminis</name>
    <dbReference type="NCBI Taxonomy" id="1857024"/>
    <lineage>
        <taxon>Bacteria</taxon>
        <taxon>Bacillati</taxon>
        <taxon>Actinomycetota</taxon>
        <taxon>Actinomycetes</taxon>
        <taxon>Micrococcales</taxon>
        <taxon>Brevibacteriaceae</taxon>
        <taxon>Brevibacterium</taxon>
    </lineage>
</organism>
<comment type="caution">
    <text evidence="2">The sequence shown here is derived from an EMBL/GenBank/DDBJ whole genome shotgun (WGS) entry which is preliminary data.</text>
</comment>